<evidence type="ECO:0000259" key="2">
    <source>
        <dbReference type="Pfam" id="PF21986"/>
    </source>
</evidence>
<reference evidence="3 4" key="1">
    <citation type="submission" date="2023-07" db="EMBL/GenBank/DDBJ databases">
        <title>Genomic Encyclopedia of Type Strains, Phase IV (KMG-IV): sequencing the most valuable type-strain genomes for metagenomic binning, comparative biology and taxonomic classification.</title>
        <authorList>
            <person name="Goeker M."/>
        </authorList>
    </citation>
    <scope>NUCLEOTIDE SEQUENCE [LARGE SCALE GENOMIC DNA]</scope>
    <source>
        <strain evidence="3 4">DSM 100301</strain>
    </source>
</reference>
<dbReference type="Gene3D" id="3.90.1300.10">
    <property type="entry name" value="Amidase signature (AS) domain"/>
    <property type="match status" value="1"/>
</dbReference>
<keyword evidence="4" id="KW-1185">Reference proteome</keyword>
<dbReference type="Proteomes" id="UP001235269">
    <property type="component" value="Unassembled WGS sequence"/>
</dbReference>
<dbReference type="Gene3D" id="1.20.58.1700">
    <property type="match status" value="1"/>
</dbReference>
<evidence type="ECO:0000259" key="1">
    <source>
        <dbReference type="Pfam" id="PF01425"/>
    </source>
</evidence>
<proteinExistence type="predicted"/>
<protein>
    <submittedName>
        <fullName evidence="3">Allophanate hydrolase</fullName>
        <ecNumber evidence="3">3.5.1.54</ecNumber>
    </submittedName>
</protein>
<keyword evidence="3" id="KW-0378">Hydrolase</keyword>
<feature type="domain" description="Allophanate hydrolase C-terminal" evidence="2">
    <location>
        <begin position="474"/>
        <end position="597"/>
    </location>
</feature>
<dbReference type="NCBIfam" id="TIGR02713">
    <property type="entry name" value="allophanate_hyd"/>
    <property type="match status" value="1"/>
</dbReference>
<accession>A0ABU0IKR6</accession>
<evidence type="ECO:0000313" key="4">
    <source>
        <dbReference type="Proteomes" id="UP001235269"/>
    </source>
</evidence>
<dbReference type="PANTHER" id="PTHR11895">
    <property type="entry name" value="TRANSAMIDASE"/>
    <property type="match status" value="1"/>
</dbReference>
<name>A0ABU0IKR6_9HYPH</name>
<comment type="caution">
    <text evidence="3">The sequence shown here is derived from an EMBL/GenBank/DDBJ whole genome shotgun (WGS) entry which is preliminary data.</text>
</comment>
<dbReference type="Pfam" id="PF01425">
    <property type="entry name" value="Amidase"/>
    <property type="match status" value="1"/>
</dbReference>
<dbReference type="InterPro" id="IPR014085">
    <property type="entry name" value="Allophanate_hydrolase"/>
</dbReference>
<dbReference type="EC" id="3.5.1.54" evidence="3"/>
<dbReference type="InterPro" id="IPR036928">
    <property type="entry name" value="AS_sf"/>
</dbReference>
<dbReference type="Pfam" id="PF21986">
    <property type="entry name" value="AH_C"/>
    <property type="match status" value="1"/>
</dbReference>
<gene>
    <name evidence="3" type="ORF">QO005_004358</name>
</gene>
<dbReference type="PANTHER" id="PTHR11895:SF169">
    <property type="entry name" value="GLUTAMYL-TRNA(GLN) AMIDOTRANSFERASE"/>
    <property type="match status" value="1"/>
</dbReference>
<sequence length="601" mass="63214">MFPAFLDFTALRSAYSRGATPLDLAEEIIARRKASSDPAIFITPVADDDLSASARALMERAPQPNSLPLWGIPFAVKDNIDVAGLPTTAACPAFAYQPEEDATVVARLKAAGALVIGKTNLDQFATGLNGTRSPYGAPRSVFDADYVSGGSSSGSAVAVAAGLASFALGTDTAGSGRVPAAFNNLVGIKPTPGLVPNVGVVPACRSVDVVTVFAGTVCDGIAVRKVMEGYDGRDPFSRPAKPVSLPLEGLRIGVLEPQEREFFGNSGYEALYDQAIARAEALGAIITPFDYAPFREAAELLYNGPWVAERLAAVKDFLSGHAGDFDPTVRSIIEGARAYSAVDAFEGLYRLEALRQKTQAAWQGMDVMLLPTAPTTYRVDEMLADPIVKNSHFGRYTNFANLFGLAAIAVPAGFTSDTALPGGVTLIGPGFSDDALAVFADALHRKAESGMGKDKAAALPEDAKVNPPDDGLVPIMVVGAHLTGMPLNHELTGPGGRLVKTCRTAKDYRLFVLPNTTPPKPGLIREPGFAGEGLLVEVWKVTPEAFGRFVQNIPAPLGIGKVTLDDGSQVSGFLCEAHAIEGAQEITHLGGWRAYIQSRAA</sequence>
<feature type="domain" description="Amidase" evidence="1">
    <location>
        <begin position="33"/>
        <end position="436"/>
    </location>
</feature>
<dbReference type="InterPro" id="IPR000120">
    <property type="entry name" value="Amidase"/>
</dbReference>
<dbReference type="RefSeq" id="WP_307160103.1">
    <property type="nucleotide sequence ID" value="NZ_JAUSWH010000021.1"/>
</dbReference>
<dbReference type="NCBIfam" id="NF006043">
    <property type="entry name" value="PRK08186.1"/>
    <property type="match status" value="1"/>
</dbReference>
<dbReference type="InterPro" id="IPR053844">
    <property type="entry name" value="AH_C"/>
</dbReference>
<dbReference type="InterPro" id="IPR023631">
    <property type="entry name" value="Amidase_dom"/>
</dbReference>
<dbReference type="GO" id="GO:0004039">
    <property type="term" value="F:allophanate hydrolase activity"/>
    <property type="evidence" value="ECO:0007669"/>
    <property type="project" value="UniProtKB-EC"/>
</dbReference>
<dbReference type="SUPFAM" id="SSF75304">
    <property type="entry name" value="Amidase signature (AS) enzymes"/>
    <property type="match status" value="1"/>
</dbReference>
<organism evidence="3 4">
    <name type="scientific">Rhizobium paknamense</name>
    <dbReference type="NCBI Taxonomy" id="1206817"/>
    <lineage>
        <taxon>Bacteria</taxon>
        <taxon>Pseudomonadati</taxon>
        <taxon>Pseudomonadota</taxon>
        <taxon>Alphaproteobacteria</taxon>
        <taxon>Hyphomicrobiales</taxon>
        <taxon>Rhizobiaceae</taxon>
        <taxon>Rhizobium/Agrobacterium group</taxon>
        <taxon>Rhizobium</taxon>
    </lineage>
</organism>
<evidence type="ECO:0000313" key="3">
    <source>
        <dbReference type="EMBL" id="MDQ0458000.1"/>
    </source>
</evidence>
<dbReference type="Gene3D" id="3.10.490.10">
    <property type="entry name" value="Gamma-glutamyl cyclotransferase-like"/>
    <property type="match status" value="1"/>
</dbReference>
<dbReference type="EMBL" id="JAUSWH010000021">
    <property type="protein sequence ID" value="MDQ0458000.1"/>
    <property type="molecule type" value="Genomic_DNA"/>
</dbReference>